<dbReference type="Pfam" id="PF01592">
    <property type="entry name" value="NifU_N"/>
    <property type="match status" value="1"/>
</dbReference>
<sequence>MIMSLPIYLDNAATTAVDPRVVQCMLDCLQGSDGPGNASSTSHVFGRRAHARVEAARAELATLLGCDPREIVWTSGATEADNLALRGAALAGRRRGRHIVTCRSEHKAVLDTCRALAREGWEISFLPPQADGLVSAEQIAAVLRDDTVLVSLMAVNNETGVVQDLAAIGALCRARGVLFHVDAAQALGRIALAPAAMNIDLMSLSAHKCHGPQGIGALYVRRLPKVHIEPLLHGGGQERGLRAGTLPVHQIVGMVEAARLAVAALPTESARQCALAERLWQGLQPLGDVVRHGHAEWRVGGILNVGFAGVHGASLLAALPGLAVATGSACTSALDEPSHVLTAMGVDAELAAASIRFSFSRLTTVAEIDAAVAQIVPAVRRLRALSPFAGSAVGGDREGACADERALFARHFAQPFHAGGFAVTAPDVAMGGMRAAGAVFALQLQADGERITRAHFRAFGAPALIAVGSWLCQWLAGRPLAEARALTHREPTQALLLEPREYTCAVLACETLAAALARTDRSSTAALRQES</sequence>
<proteinExistence type="inferred from homology"/>
<dbReference type="Gene3D" id="3.90.1150.10">
    <property type="entry name" value="Aspartate Aminotransferase, domain 1"/>
    <property type="match status" value="1"/>
</dbReference>
<organism evidence="14 15">
    <name type="scientific">Plasticicumulans acidivorans</name>
    <dbReference type="NCBI Taxonomy" id="886464"/>
    <lineage>
        <taxon>Bacteria</taxon>
        <taxon>Pseudomonadati</taxon>
        <taxon>Pseudomonadota</taxon>
        <taxon>Gammaproteobacteria</taxon>
        <taxon>Candidatus Competibacteraceae</taxon>
        <taxon>Plasticicumulans</taxon>
    </lineage>
</organism>
<keyword evidence="8" id="KW-0408">Iron</keyword>
<keyword evidence="7" id="KW-0663">Pyridoxal phosphate</keyword>
<dbReference type="InterPro" id="IPR015422">
    <property type="entry name" value="PyrdxlP-dep_Trfase_small"/>
</dbReference>
<feature type="domain" description="Aminotransferase class V" evidence="12">
    <location>
        <begin position="7"/>
        <end position="370"/>
    </location>
</feature>
<keyword evidence="5" id="KW-0001">2Fe-2S</keyword>
<dbReference type="InterPro" id="IPR015421">
    <property type="entry name" value="PyrdxlP-dep_Trfase_major"/>
</dbReference>
<evidence type="ECO:0000313" key="14">
    <source>
        <dbReference type="EMBL" id="PWV59048.1"/>
    </source>
</evidence>
<dbReference type="Gene3D" id="3.40.640.10">
    <property type="entry name" value="Type I PLP-dependent aspartate aminotransferase-like (Major domain)"/>
    <property type="match status" value="1"/>
</dbReference>
<protein>
    <recommendedName>
        <fullName evidence="3">cysteine desulfurase</fullName>
        <ecNumber evidence="3">2.8.1.7</ecNumber>
    </recommendedName>
</protein>
<evidence type="ECO:0000256" key="5">
    <source>
        <dbReference type="ARBA" id="ARBA00022714"/>
    </source>
</evidence>
<dbReference type="PANTHER" id="PTHR11601">
    <property type="entry name" value="CYSTEINE DESULFURYLASE FAMILY MEMBER"/>
    <property type="match status" value="1"/>
</dbReference>
<evidence type="ECO:0000256" key="4">
    <source>
        <dbReference type="ARBA" id="ARBA00022679"/>
    </source>
</evidence>
<keyword evidence="4" id="KW-0808">Transferase</keyword>
<dbReference type="Proteomes" id="UP000246569">
    <property type="component" value="Unassembled WGS sequence"/>
</dbReference>
<evidence type="ECO:0000256" key="2">
    <source>
        <dbReference type="ARBA" id="ARBA00006490"/>
    </source>
</evidence>
<evidence type="ECO:0000256" key="7">
    <source>
        <dbReference type="ARBA" id="ARBA00022898"/>
    </source>
</evidence>
<dbReference type="EMBL" id="QGTJ01000012">
    <property type="protein sequence ID" value="PWV59048.1"/>
    <property type="molecule type" value="Genomic_DNA"/>
</dbReference>
<evidence type="ECO:0000256" key="8">
    <source>
        <dbReference type="ARBA" id="ARBA00023004"/>
    </source>
</evidence>
<dbReference type="SUPFAM" id="SSF53383">
    <property type="entry name" value="PLP-dependent transferases"/>
    <property type="match status" value="1"/>
</dbReference>
<evidence type="ECO:0000256" key="9">
    <source>
        <dbReference type="ARBA" id="ARBA00023014"/>
    </source>
</evidence>
<dbReference type="GO" id="GO:0051537">
    <property type="term" value="F:2 iron, 2 sulfur cluster binding"/>
    <property type="evidence" value="ECO:0007669"/>
    <property type="project" value="UniProtKB-KW"/>
</dbReference>
<gene>
    <name evidence="14" type="ORF">C7443_11246</name>
</gene>
<dbReference type="InterPro" id="IPR020578">
    <property type="entry name" value="Aminotrans_V_PyrdxlP_BS"/>
</dbReference>
<dbReference type="PROSITE" id="PS00595">
    <property type="entry name" value="AA_TRANSFER_CLASS_5"/>
    <property type="match status" value="1"/>
</dbReference>
<comment type="caution">
    <text evidence="14">The sequence shown here is derived from an EMBL/GenBank/DDBJ whole genome shotgun (WGS) entry which is preliminary data.</text>
</comment>
<evidence type="ECO:0000256" key="6">
    <source>
        <dbReference type="ARBA" id="ARBA00022723"/>
    </source>
</evidence>
<dbReference type="Pfam" id="PF00266">
    <property type="entry name" value="Aminotran_5"/>
    <property type="match status" value="1"/>
</dbReference>
<evidence type="ECO:0000259" key="13">
    <source>
        <dbReference type="Pfam" id="PF01592"/>
    </source>
</evidence>
<dbReference type="GO" id="GO:0016226">
    <property type="term" value="P:iron-sulfur cluster assembly"/>
    <property type="evidence" value="ECO:0007669"/>
    <property type="project" value="InterPro"/>
</dbReference>
<keyword evidence="15" id="KW-1185">Reference proteome</keyword>
<accession>A0A317MSE3</accession>
<name>A0A317MSE3_9GAMM</name>
<dbReference type="FunFam" id="3.40.640.10:FF:000003">
    <property type="entry name" value="Cysteine desulfurase IscS"/>
    <property type="match status" value="1"/>
</dbReference>
<evidence type="ECO:0000313" key="15">
    <source>
        <dbReference type="Proteomes" id="UP000246569"/>
    </source>
</evidence>
<reference evidence="14 15" key="1">
    <citation type="submission" date="2018-05" db="EMBL/GenBank/DDBJ databases">
        <title>Genomic Encyclopedia of Type Strains, Phase IV (KMG-IV): sequencing the most valuable type-strain genomes for metagenomic binning, comparative biology and taxonomic classification.</title>
        <authorList>
            <person name="Goeker M."/>
        </authorList>
    </citation>
    <scope>NUCLEOTIDE SEQUENCE [LARGE SCALE GENOMIC DNA]</scope>
    <source>
        <strain evidence="14 15">DSM 23606</strain>
    </source>
</reference>
<evidence type="ECO:0000256" key="11">
    <source>
        <dbReference type="RuleBase" id="RU004504"/>
    </source>
</evidence>
<comment type="catalytic activity">
    <reaction evidence="10">
        <text>(sulfur carrier)-H + L-cysteine = (sulfur carrier)-SH + L-alanine</text>
        <dbReference type="Rhea" id="RHEA:43892"/>
        <dbReference type="Rhea" id="RHEA-COMP:14737"/>
        <dbReference type="Rhea" id="RHEA-COMP:14739"/>
        <dbReference type="ChEBI" id="CHEBI:29917"/>
        <dbReference type="ChEBI" id="CHEBI:35235"/>
        <dbReference type="ChEBI" id="CHEBI:57972"/>
        <dbReference type="ChEBI" id="CHEBI:64428"/>
        <dbReference type="EC" id="2.8.1.7"/>
    </reaction>
</comment>
<dbReference type="AlphaFoldDB" id="A0A317MSE3"/>
<evidence type="ECO:0000256" key="3">
    <source>
        <dbReference type="ARBA" id="ARBA00012239"/>
    </source>
</evidence>
<dbReference type="GO" id="GO:0031071">
    <property type="term" value="F:cysteine desulfurase activity"/>
    <property type="evidence" value="ECO:0007669"/>
    <property type="project" value="UniProtKB-EC"/>
</dbReference>
<feature type="domain" description="NIF system FeS cluster assembly NifU N-terminal" evidence="13">
    <location>
        <begin position="410"/>
        <end position="518"/>
    </location>
</feature>
<dbReference type="GO" id="GO:0005506">
    <property type="term" value="F:iron ion binding"/>
    <property type="evidence" value="ECO:0007669"/>
    <property type="project" value="InterPro"/>
</dbReference>
<keyword evidence="6" id="KW-0479">Metal-binding</keyword>
<comment type="cofactor">
    <cofactor evidence="1 11">
        <name>pyridoxal 5'-phosphate</name>
        <dbReference type="ChEBI" id="CHEBI:597326"/>
    </cofactor>
</comment>
<evidence type="ECO:0000256" key="10">
    <source>
        <dbReference type="ARBA" id="ARBA00050776"/>
    </source>
</evidence>
<dbReference type="InterPro" id="IPR002871">
    <property type="entry name" value="NIF_FeS_clus_asmbl_NifU_N"/>
</dbReference>
<keyword evidence="9" id="KW-0411">Iron-sulfur</keyword>
<evidence type="ECO:0000256" key="1">
    <source>
        <dbReference type="ARBA" id="ARBA00001933"/>
    </source>
</evidence>
<dbReference type="PANTHER" id="PTHR11601:SF34">
    <property type="entry name" value="CYSTEINE DESULFURASE"/>
    <property type="match status" value="1"/>
</dbReference>
<dbReference type="SUPFAM" id="SSF82649">
    <property type="entry name" value="SufE/NifU"/>
    <property type="match status" value="1"/>
</dbReference>
<comment type="similarity">
    <text evidence="2">Belongs to the class-V pyridoxal-phosphate-dependent aminotransferase family. NifS/IscS subfamily.</text>
</comment>
<dbReference type="InterPro" id="IPR015424">
    <property type="entry name" value="PyrdxlP-dep_Trfase"/>
</dbReference>
<evidence type="ECO:0000259" key="12">
    <source>
        <dbReference type="Pfam" id="PF00266"/>
    </source>
</evidence>
<dbReference type="EC" id="2.8.1.7" evidence="3"/>
<dbReference type="Gene3D" id="3.90.1010.10">
    <property type="match status" value="1"/>
</dbReference>
<dbReference type="InterPro" id="IPR000192">
    <property type="entry name" value="Aminotrans_V_dom"/>
</dbReference>